<evidence type="ECO:0000256" key="5">
    <source>
        <dbReference type="ARBA" id="ARBA00023157"/>
    </source>
</evidence>
<feature type="binding site" evidence="7">
    <location>
        <position position="438"/>
    </location>
    <ligand>
        <name>Ca(2+)</name>
        <dbReference type="ChEBI" id="CHEBI:29108"/>
    </ligand>
</feature>
<proteinExistence type="inferred from homology"/>
<dbReference type="FunFam" id="1.50.10.10:FF:000055">
    <property type="entry name" value="alpha-1,2-Mannosidase"/>
    <property type="match status" value="1"/>
</dbReference>
<feature type="active site" description="Proton donor" evidence="6">
    <location>
        <position position="329"/>
    </location>
</feature>
<evidence type="ECO:0000256" key="1">
    <source>
        <dbReference type="ARBA" id="ARBA00001913"/>
    </source>
</evidence>
<dbReference type="InParanoid" id="B8C5N4"/>
<dbReference type="PANTHER" id="PTHR11742:SF6">
    <property type="entry name" value="MANNOSYL-OLIGOSACCHARIDE ALPHA-1,2-MANNOSIDASE IA-RELATED"/>
    <property type="match status" value="1"/>
</dbReference>
<evidence type="ECO:0000256" key="8">
    <source>
        <dbReference type="PIRSR" id="PIRSR601382-3"/>
    </source>
</evidence>
<dbReference type="RefSeq" id="XP_002291430.1">
    <property type="nucleotide sequence ID" value="XM_002291394.1"/>
</dbReference>
<dbReference type="InterPro" id="IPR001382">
    <property type="entry name" value="Glyco_hydro_47"/>
</dbReference>
<evidence type="ECO:0000256" key="4">
    <source>
        <dbReference type="ARBA" id="ARBA00022801"/>
    </source>
</evidence>
<feature type="disulfide bond" evidence="8">
    <location>
        <begin position="279"/>
        <end position="315"/>
    </location>
</feature>
<dbReference type="HOGENOM" id="CLU_003818_3_2_1"/>
<keyword evidence="4 9" id="KW-0378">Hydrolase</keyword>
<dbReference type="PaxDb" id="35128-Thaps34968"/>
<dbReference type="GO" id="GO:0005509">
    <property type="term" value="F:calcium ion binding"/>
    <property type="evidence" value="ECO:0007669"/>
    <property type="project" value="InterPro"/>
</dbReference>
<comment type="pathway">
    <text evidence="2">Protein modification; protein glycosylation.</text>
</comment>
<keyword evidence="7" id="KW-0479">Metal-binding</keyword>
<keyword evidence="9 10" id="KW-0326">Glycosidase</keyword>
<gene>
    <name evidence="10" type="ORF">THAPSDRAFT_34968</name>
</gene>
<dbReference type="eggNOG" id="KOG2204">
    <property type="taxonomic scope" value="Eukaryota"/>
</dbReference>
<dbReference type="GO" id="GO:0005783">
    <property type="term" value="C:endoplasmic reticulum"/>
    <property type="evidence" value="ECO:0000318"/>
    <property type="project" value="GO_Central"/>
</dbReference>
<dbReference type="KEGG" id="tps:THAPSDRAFT_34968"/>
<dbReference type="PANTHER" id="PTHR11742">
    <property type="entry name" value="MANNOSYL-OLIGOSACCHARIDE ALPHA-1,2-MANNOSIDASE-RELATED"/>
    <property type="match status" value="1"/>
</dbReference>
<dbReference type="GeneID" id="7448619"/>
<feature type="non-terminal residue" evidence="10">
    <location>
        <position position="449"/>
    </location>
</feature>
<evidence type="ECO:0000256" key="7">
    <source>
        <dbReference type="PIRSR" id="PIRSR601382-2"/>
    </source>
</evidence>
<evidence type="ECO:0000313" key="11">
    <source>
        <dbReference type="Proteomes" id="UP000001449"/>
    </source>
</evidence>
<dbReference type="InterPro" id="IPR050749">
    <property type="entry name" value="Glycosyl_Hydrolase_47"/>
</dbReference>
<evidence type="ECO:0000313" key="10">
    <source>
        <dbReference type="EMBL" id="EED91537.1"/>
    </source>
</evidence>
<dbReference type="EC" id="3.2.1.-" evidence="9"/>
<dbReference type="GO" id="GO:0036503">
    <property type="term" value="P:ERAD pathway"/>
    <property type="evidence" value="ECO:0000318"/>
    <property type="project" value="GO_Central"/>
</dbReference>
<keyword evidence="11" id="KW-1185">Reference proteome</keyword>
<dbReference type="STRING" id="35128.B8C5N4"/>
<feature type="active site" evidence="6">
    <location>
        <position position="353"/>
    </location>
</feature>
<evidence type="ECO:0000256" key="9">
    <source>
        <dbReference type="RuleBase" id="RU361193"/>
    </source>
</evidence>
<dbReference type="Proteomes" id="UP000001449">
    <property type="component" value="Chromosome 6"/>
</dbReference>
<dbReference type="AlphaFoldDB" id="B8C5N4"/>
<dbReference type="PRINTS" id="PR00747">
    <property type="entry name" value="GLYHDRLASE47"/>
</dbReference>
<organism evidence="10 11">
    <name type="scientific">Thalassiosira pseudonana</name>
    <name type="common">Marine diatom</name>
    <name type="synonym">Cyclotella nana</name>
    <dbReference type="NCBI Taxonomy" id="35128"/>
    <lineage>
        <taxon>Eukaryota</taxon>
        <taxon>Sar</taxon>
        <taxon>Stramenopiles</taxon>
        <taxon>Ochrophyta</taxon>
        <taxon>Bacillariophyta</taxon>
        <taxon>Coscinodiscophyceae</taxon>
        <taxon>Thalassiosirophycidae</taxon>
        <taxon>Thalassiosirales</taxon>
        <taxon>Thalassiosiraceae</taxon>
        <taxon>Thalassiosira</taxon>
    </lineage>
</organism>
<sequence>VKEAMRHAWNGYRKYAWGKDEVLPLTHGGQNNWGGQGTTLVDSLSTLWMMGMKDEFNEARDWIRDNLDFSKVEGAVSVFETTIRNLGSLLSAFDMSGDKVFLEKADDLGNRLMRAFDTPRGVPFGEVELFDGGSAYNTGWHKTSAVLSEIGTLQVEFRYLARVTGKSEYATVAMRALDELLKLDTESGLYPTFIHNTKNSLSFANNDISIGAMGDSFYEYLLKIWLQGGKTEGNYRILYDRAVDGILDYLVHSSRPNYLTYVAELSQGKVKHKMDHLSCFLGGNLALGAYTHPDGLASMRAQRQLKVGKQLAYTCYQMYARSKSGLSPEYVSFEGSDDFVKAHDAPYYNLRPETSETFFILYHLTKDPVYREWGWEVFQAIDWHCRTDAGYAAIKDVDTMQKNNRMESFFIAETLKYLYLLQGDSHGLDLLNKHVFNTEAHPLRLLDLL</sequence>
<name>B8C5N4_THAPS</name>
<comment type="similarity">
    <text evidence="3 9">Belongs to the glycosyl hydrolase 47 family.</text>
</comment>
<protein>
    <recommendedName>
        <fullName evidence="9">alpha-1,2-Mannosidase</fullName>
        <ecNumber evidence="9">3.2.1.-</ecNumber>
    </recommendedName>
</protein>
<keyword evidence="7" id="KW-0106">Calcium</keyword>
<comment type="cofactor">
    <cofactor evidence="1 7">
        <name>Ca(2+)</name>
        <dbReference type="ChEBI" id="CHEBI:29108"/>
    </cofactor>
</comment>
<dbReference type="Gene3D" id="1.50.10.10">
    <property type="match status" value="1"/>
</dbReference>
<dbReference type="GO" id="GO:0004571">
    <property type="term" value="F:mannosyl-oligosaccharide 1,2-alpha-mannosidase activity"/>
    <property type="evidence" value="ECO:0000318"/>
    <property type="project" value="GO_Central"/>
</dbReference>
<accession>B8C5N4</accession>
<dbReference type="Pfam" id="PF01532">
    <property type="entry name" value="Glyco_hydro_47"/>
    <property type="match status" value="1"/>
</dbReference>
<reference evidence="10 11" key="1">
    <citation type="journal article" date="2004" name="Science">
        <title>The genome of the diatom Thalassiosira pseudonana: ecology, evolution, and metabolism.</title>
        <authorList>
            <person name="Armbrust E.V."/>
            <person name="Berges J.A."/>
            <person name="Bowler C."/>
            <person name="Green B.R."/>
            <person name="Martinez D."/>
            <person name="Putnam N.H."/>
            <person name="Zhou S."/>
            <person name="Allen A.E."/>
            <person name="Apt K.E."/>
            <person name="Bechner M."/>
            <person name="Brzezinski M.A."/>
            <person name="Chaal B.K."/>
            <person name="Chiovitti A."/>
            <person name="Davis A.K."/>
            <person name="Demarest M.S."/>
            <person name="Detter J.C."/>
            <person name="Glavina T."/>
            <person name="Goodstein D."/>
            <person name="Hadi M.Z."/>
            <person name="Hellsten U."/>
            <person name="Hildebrand M."/>
            <person name="Jenkins B.D."/>
            <person name="Jurka J."/>
            <person name="Kapitonov V.V."/>
            <person name="Kroger N."/>
            <person name="Lau W.W."/>
            <person name="Lane T.W."/>
            <person name="Larimer F.W."/>
            <person name="Lippmeier J.C."/>
            <person name="Lucas S."/>
            <person name="Medina M."/>
            <person name="Montsant A."/>
            <person name="Obornik M."/>
            <person name="Parker M.S."/>
            <person name="Palenik B."/>
            <person name="Pazour G.J."/>
            <person name="Richardson P.M."/>
            <person name="Rynearson T.A."/>
            <person name="Saito M.A."/>
            <person name="Schwartz D.C."/>
            <person name="Thamatrakoln K."/>
            <person name="Valentin K."/>
            <person name="Vardi A."/>
            <person name="Wilkerson F.P."/>
            <person name="Rokhsar D.S."/>
        </authorList>
    </citation>
    <scope>NUCLEOTIDE SEQUENCE [LARGE SCALE GENOMIC DNA]</scope>
    <source>
        <strain evidence="10 11">CCMP1335</strain>
    </source>
</reference>
<dbReference type="InterPro" id="IPR036026">
    <property type="entry name" value="Seven-hairpin_glycosidases"/>
</dbReference>
<evidence type="ECO:0000256" key="6">
    <source>
        <dbReference type="PIRSR" id="PIRSR601382-1"/>
    </source>
</evidence>
<feature type="active site" evidence="6">
    <location>
        <position position="215"/>
    </location>
</feature>
<dbReference type="EMBL" id="CM000643">
    <property type="protein sequence ID" value="EED91537.1"/>
    <property type="molecule type" value="Genomic_DNA"/>
</dbReference>
<keyword evidence="5 8" id="KW-1015">Disulfide bond</keyword>
<reference evidence="10 11" key="2">
    <citation type="journal article" date="2008" name="Nature">
        <title>The Phaeodactylum genome reveals the evolutionary history of diatom genomes.</title>
        <authorList>
            <person name="Bowler C."/>
            <person name="Allen A.E."/>
            <person name="Badger J.H."/>
            <person name="Grimwood J."/>
            <person name="Jabbari K."/>
            <person name="Kuo A."/>
            <person name="Maheswari U."/>
            <person name="Martens C."/>
            <person name="Maumus F."/>
            <person name="Otillar R.P."/>
            <person name="Rayko E."/>
            <person name="Salamov A."/>
            <person name="Vandepoele K."/>
            <person name="Beszteri B."/>
            <person name="Gruber A."/>
            <person name="Heijde M."/>
            <person name="Katinka M."/>
            <person name="Mock T."/>
            <person name="Valentin K."/>
            <person name="Verret F."/>
            <person name="Berges J.A."/>
            <person name="Brownlee C."/>
            <person name="Cadoret J.P."/>
            <person name="Chiovitti A."/>
            <person name="Choi C.J."/>
            <person name="Coesel S."/>
            <person name="De Martino A."/>
            <person name="Detter J.C."/>
            <person name="Durkin C."/>
            <person name="Falciatore A."/>
            <person name="Fournet J."/>
            <person name="Haruta M."/>
            <person name="Huysman M.J."/>
            <person name="Jenkins B.D."/>
            <person name="Jiroutova K."/>
            <person name="Jorgensen R.E."/>
            <person name="Joubert Y."/>
            <person name="Kaplan A."/>
            <person name="Kroger N."/>
            <person name="Kroth P.G."/>
            <person name="La Roche J."/>
            <person name="Lindquist E."/>
            <person name="Lommer M."/>
            <person name="Martin-Jezequel V."/>
            <person name="Lopez P.J."/>
            <person name="Lucas S."/>
            <person name="Mangogna M."/>
            <person name="McGinnis K."/>
            <person name="Medlin L.K."/>
            <person name="Montsant A."/>
            <person name="Oudot-Le Secq M.P."/>
            <person name="Napoli C."/>
            <person name="Obornik M."/>
            <person name="Parker M.S."/>
            <person name="Petit J.L."/>
            <person name="Porcel B.M."/>
            <person name="Poulsen N."/>
            <person name="Robison M."/>
            <person name="Rychlewski L."/>
            <person name="Rynearson T.A."/>
            <person name="Schmutz J."/>
            <person name="Shapiro H."/>
            <person name="Siaut M."/>
            <person name="Stanley M."/>
            <person name="Sussman M.R."/>
            <person name="Taylor A.R."/>
            <person name="Vardi A."/>
            <person name="von Dassow P."/>
            <person name="Vyverman W."/>
            <person name="Willis A."/>
            <person name="Wyrwicz L.S."/>
            <person name="Rokhsar D.S."/>
            <person name="Weissenbach J."/>
            <person name="Armbrust E.V."/>
            <person name="Green B.R."/>
            <person name="Van de Peer Y."/>
            <person name="Grigoriev I.V."/>
        </authorList>
    </citation>
    <scope>NUCLEOTIDE SEQUENCE [LARGE SCALE GENOMIC DNA]</scope>
    <source>
        <strain evidence="10 11">CCMP1335</strain>
    </source>
</reference>
<evidence type="ECO:0000256" key="2">
    <source>
        <dbReference type="ARBA" id="ARBA00004922"/>
    </source>
</evidence>
<feature type="active site" description="Proton donor" evidence="6">
    <location>
        <position position="80"/>
    </location>
</feature>
<dbReference type="GO" id="GO:0000139">
    <property type="term" value="C:Golgi membrane"/>
    <property type="evidence" value="ECO:0000318"/>
    <property type="project" value="GO_Central"/>
</dbReference>
<dbReference type="InterPro" id="IPR012341">
    <property type="entry name" value="6hp_glycosidase-like_sf"/>
</dbReference>
<dbReference type="OMA" id="NICFACL"/>
<dbReference type="GO" id="GO:0005975">
    <property type="term" value="P:carbohydrate metabolic process"/>
    <property type="evidence" value="ECO:0007669"/>
    <property type="project" value="InterPro"/>
</dbReference>
<evidence type="ECO:0000256" key="3">
    <source>
        <dbReference type="ARBA" id="ARBA00007658"/>
    </source>
</evidence>
<dbReference type="SUPFAM" id="SSF48225">
    <property type="entry name" value="Seven-hairpin glycosidases"/>
    <property type="match status" value="1"/>
</dbReference>